<dbReference type="EMBL" id="CP096983">
    <property type="protein sequence ID" value="URZ12581.1"/>
    <property type="molecule type" value="Genomic_DNA"/>
</dbReference>
<comment type="similarity">
    <text evidence="3">Belongs to the HNH nuclease family.</text>
</comment>
<dbReference type="Gene3D" id="1.10.30.50">
    <property type="match status" value="1"/>
</dbReference>
<dbReference type="InterPro" id="IPR003615">
    <property type="entry name" value="HNH_nuc"/>
</dbReference>
<dbReference type="InterPro" id="IPR002711">
    <property type="entry name" value="HNH"/>
</dbReference>
<dbReference type="AlphaFoldDB" id="A0A1S8LYL7"/>
<dbReference type="GO" id="GO:0005829">
    <property type="term" value="C:cytosol"/>
    <property type="evidence" value="ECO:0007669"/>
    <property type="project" value="TreeGrafter"/>
</dbReference>
<keyword evidence="2" id="KW-0378">Hydrolase</keyword>
<reference evidence="5 6" key="1">
    <citation type="submission" date="2022-04" db="EMBL/GenBank/DDBJ databases">
        <title>Genome sequence of C. roseum typestrain.</title>
        <authorList>
            <person name="Poehlein A."/>
            <person name="Schoch T."/>
            <person name="Duerre P."/>
            <person name="Daniel R."/>
        </authorList>
    </citation>
    <scope>NUCLEOTIDE SEQUENCE [LARGE SCALE GENOMIC DNA]</scope>
    <source>
        <strain evidence="5 6">DSM 7320</strain>
    </source>
</reference>
<protein>
    <recommendedName>
        <fullName evidence="4">Putative HNH nuclease YajD</fullName>
    </recommendedName>
</protein>
<dbReference type="Proteomes" id="UP000190951">
    <property type="component" value="Chromosome"/>
</dbReference>
<keyword evidence="1" id="KW-0540">Nuclease</keyword>
<evidence type="ECO:0000256" key="4">
    <source>
        <dbReference type="ARBA" id="ARBA00040194"/>
    </source>
</evidence>
<evidence type="ECO:0000313" key="6">
    <source>
        <dbReference type="Proteomes" id="UP000190951"/>
    </source>
</evidence>
<dbReference type="GO" id="GO:0016787">
    <property type="term" value="F:hydrolase activity"/>
    <property type="evidence" value="ECO:0007669"/>
    <property type="project" value="UniProtKB-KW"/>
</dbReference>
<dbReference type="KEGG" id="crw:CROST_033040"/>
<dbReference type="PANTHER" id="PTHR41286">
    <property type="entry name" value="HNH NUCLEASE YAJD-RELATED"/>
    <property type="match status" value="1"/>
</dbReference>
<dbReference type="GO" id="GO:0008270">
    <property type="term" value="F:zinc ion binding"/>
    <property type="evidence" value="ECO:0007669"/>
    <property type="project" value="InterPro"/>
</dbReference>
<organism evidence="5 6">
    <name type="scientific">Clostridium felsineum</name>
    <dbReference type="NCBI Taxonomy" id="36839"/>
    <lineage>
        <taxon>Bacteria</taxon>
        <taxon>Bacillati</taxon>
        <taxon>Bacillota</taxon>
        <taxon>Clostridia</taxon>
        <taxon>Eubacteriales</taxon>
        <taxon>Clostridiaceae</taxon>
        <taxon>Clostridium</taxon>
    </lineage>
</organism>
<dbReference type="PANTHER" id="PTHR41286:SF1">
    <property type="entry name" value="HNH NUCLEASE YAJD-RELATED"/>
    <property type="match status" value="1"/>
</dbReference>
<dbReference type="CDD" id="cd00085">
    <property type="entry name" value="HNHc"/>
    <property type="match status" value="1"/>
</dbReference>
<evidence type="ECO:0000256" key="3">
    <source>
        <dbReference type="ARBA" id="ARBA00038412"/>
    </source>
</evidence>
<dbReference type="Pfam" id="PF01844">
    <property type="entry name" value="HNH"/>
    <property type="match status" value="1"/>
</dbReference>
<proteinExistence type="inferred from homology"/>
<evidence type="ECO:0000256" key="2">
    <source>
        <dbReference type="ARBA" id="ARBA00022801"/>
    </source>
</evidence>
<evidence type="ECO:0000256" key="1">
    <source>
        <dbReference type="ARBA" id="ARBA00022722"/>
    </source>
</evidence>
<dbReference type="SMART" id="SM00507">
    <property type="entry name" value="HNHc"/>
    <property type="match status" value="1"/>
</dbReference>
<name>A0A1S8LYL7_9CLOT</name>
<dbReference type="STRING" id="84029.CROST_28770"/>
<evidence type="ECO:0000313" key="5">
    <source>
        <dbReference type="EMBL" id="URZ12581.1"/>
    </source>
</evidence>
<dbReference type="GO" id="GO:0004519">
    <property type="term" value="F:endonuclease activity"/>
    <property type="evidence" value="ECO:0007669"/>
    <property type="project" value="InterPro"/>
</dbReference>
<dbReference type="GO" id="GO:0003676">
    <property type="term" value="F:nucleic acid binding"/>
    <property type="evidence" value="ECO:0007669"/>
    <property type="project" value="InterPro"/>
</dbReference>
<keyword evidence="6" id="KW-1185">Reference proteome</keyword>
<gene>
    <name evidence="5" type="ORF">CROST_033040</name>
</gene>
<accession>A0A1S8LYL7</accession>
<sequence>MKEIELINWIITLTQQHNIHAFYVSTIWKHTRKEVLEEQNYECQRCKANGEYSEAATVHHIKHLRQYPQLALTKSNLMSVCKKCHNELHPEKNRNHKPKVLLNEERW</sequence>